<sequence>MKKSLLLAASLLLSFISHITQAQSLFNSFEPGSYIPAGNPTQRVEGSLKLRGCTELLVKTGNGKTKKLGLDDVQSFRLGSQQFIKAGGFPVDKGLDGDTIDQAFVEQVDSGQVVLMRLHYIVAGPAMVGATGVPTGGNRSYELYLLRKAGETTITPLPASSLTGSGKKFREALLPYLAGRSDLTKLVTDKLITIENLPKLIHALNSGATDGPVSSPTTTN</sequence>
<protein>
    <recommendedName>
        <fullName evidence="4">DUF4369 domain-containing protein</fullName>
    </recommendedName>
</protein>
<reference evidence="2" key="1">
    <citation type="submission" date="2022-04" db="EMBL/GenBank/DDBJ databases">
        <title>Hymenobacter sp. isolated from the air.</title>
        <authorList>
            <person name="Won M."/>
            <person name="Lee C.-M."/>
            <person name="Woen H.-Y."/>
            <person name="Kwon S.-W."/>
        </authorList>
    </citation>
    <scope>NUCLEOTIDE SEQUENCE</scope>
    <source>
        <strain evidence="2">5116S-3</strain>
    </source>
</reference>
<name>A0A8T9QAC0_9BACT</name>
<gene>
    <name evidence="2" type="ORF">MUN79_25110</name>
</gene>
<organism evidence="2 3">
    <name type="scientific">Hymenobacter cellulosilyticus</name>
    <dbReference type="NCBI Taxonomy" id="2932248"/>
    <lineage>
        <taxon>Bacteria</taxon>
        <taxon>Pseudomonadati</taxon>
        <taxon>Bacteroidota</taxon>
        <taxon>Cytophagia</taxon>
        <taxon>Cytophagales</taxon>
        <taxon>Hymenobacteraceae</taxon>
        <taxon>Hymenobacter</taxon>
    </lineage>
</organism>
<dbReference type="RefSeq" id="WP_244675244.1">
    <property type="nucleotide sequence ID" value="NZ_CP095046.1"/>
</dbReference>
<keyword evidence="1" id="KW-0732">Signal</keyword>
<dbReference type="Proteomes" id="UP000831796">
    <property type="component" value="Chromosome"/>
</dbReference>
<feature type="signal peptide" evidence="1">
    <location>
        <begin position="1"/>
        <end position="22"/>
    </location>
</feature>
<evidence type="ECO:0000256" key="1">
    <source>
        <dbReference type="SAM" id="SignalP"/>
    </source>
</evidence>
<dbReference type="EMBL" id="CP095046">
    <property type="protein sequence ID" value="UOQ71843.1"/>
    <property type="molecule type" value="Genomic_DNA"/>
</dbReference>
<keyword evidence="3" id="KW-1185">Reference proteome</keyword>
<dbReference type="AlphaFoldDB" id="A0A8T9QAC0"/>
<dbReference type="KEGG" id="hcu:MUN79_25110"/>
<feature type="chain" id="PRO_5035781389" description="DUF4369 domain-containing protein" evidence="1">
    <location>
        <begin position="23"/>
        <end position="220"/>
    </location>
</feature>
<proteinExistence type="predicted"/>
<evidence type="ECO:0000313" key="3">
    <source>
        <dbReference type="Proteomes" id="UP000831796"/>
    </source>
</evidence>
<evidence type="ECO:0000313" key="2">
    <source>
        <dbReference type="EMBL" id="UOQ71843.1"/>
    </source>
</evidence>
<evidence type="ECO:0008006" key="4">
    <source>
        <dbReference type="Google" id="ProtNLM"/>
    </source>
</evidence>
<accession>A0A8T9QAC0</accession>